<evidence type="ECO:0000256" key="1">
    <source>
        <dbReference type="ARBA" id="ARBA00000085"/>
    </source>
</evidence>
<dbReference type="InterPro" id="IPR003660">
    <property type="entry name" value="HAMP_dom"/>
</dbReference>
<dbReference type="InterPro" id="IPR050398">
    <property type="entry name" value="HssS/ArlS-like"/>
</dbReference>
<dbReference type="AlphaFoldDB" id="A0A431UC95"/>
<keyword evidence="12" id="KW-0902">Two-component regulatory system</keyword>
<keyword evidence="9 20" id="KW-0418">Kinase</keyword>
<dbReference type="Pfam" id="PF00672">
    <property type="entry name" value="HAMP"/>
    <property type="match status" value="1"/>
</dbReference>
<keyword evidence="6" id="KW-0808">Transferase</keyword>
<dbReference type="Proteomes" id="UP000276349">
    <property type="component" value="Unassembled WGS sequence"/>
</dbReference>
<dbReference type="PROSITE" id="PS50109">
    <property type="entry name" value="HIS_KIN"/>
    <property type="match status" value="1"/>
</dbReference>
<keyword evidence="21" id="KW-1185">Reference proteome</keyword>
<evidence type="ECO:0000256" key="16">
    <source>
        <dbReference type="ARBA" id="ARBA00040841"/>
    </source>
</evidence>
<evidence type="ECO:0000259" key="18">
    <source>
        <dbReference type="PROSITE" id="PS50109"/>
    </source>
</evidence>
<dbReference type="PROSITE" id="PS50885">
    <property type="entry name" value="HAMP"/>
    <property type="match status" value="1"/>
</dbReference>
<keyword evidence="8" id="KW-0547">Nucleotide-binding</keyword>
<evidence type="ECO:0000256" key="5">
    <source>
        <dbReference type="ARBA" id="ARBA00022553"/>
    </source>
</evidence>
<accession>A0A431UC95</accession>
<evidence type="ECO:0000256" key="9">
    <source>
        <dbReference type="ARBA" id="ARBA00022777"/>
    </source>
</evidence>
<keyword evidence="5" id="KW-0597">Phosphoprotein</keyword>
<dbReference type="EC" id="2.7.13.3" evidence="3"/>
<dbReference type="InterPro" id="IPR036890">
    <property type="entry name" value="HATPase_C_sf"/>
</dbReference>
<dbReference type="GO" id="GO:0005886">
    <property type="term" value="C:plasma membrane"/>
    <property type="evidence" value="ECO:0007669"/>
    <property type="project" value="UniProtKB-SubCell"/>
</dbReference>
<keyword evidence="10" id="KW-0067">ATP-binding</keyword>
<dbReference type="PANTHER" id="PTHR45528">
    <property type="entry name" value="SENSOR HISTIDINE KINASE CPXA"/>
    <property type="match status" value="1"/>
</dbReference>
<dbReference type="GO" id="GO:0000155">
    <property type="term" value="F:phosphorelay sensor kinase activity"/>
    <property type="evidence" value="ECO:0007669"/>
    <property type="project" value="InterPro"/>
</dbReference>
<feature type="domain" description="HAMP" evidence="19">
    <location>
        <begin position="74"/>
        <end position="126"/>
    </location>
</feature>
<evidence type="ECO:0000256" key="8">
    <source>
        <dbReference type="ARBA" id="ARBA00022741"/>
    </source>
</evidence>
<feature type="transmembrane region" description="Helical" evidence="17">
    <location>
        <begin position="52"/>
        <end position="72"/>
    </location>
</feature>
<dbReference type="SUPFAM" id="SSF47384">
    <property type="entry name" value="Homodimeric domain of signal transducing histidine kinase"/>
    <property type="match status" value="1"/>
</dbReference>
<dbReference type="CDD" id="cd06225">
    <property type="entry name" value="HAMP"/>
    <property type="match status" value="1"/>
</dbReference>
<dbReference type="FunFam" id="1.10.287.130:FF:000001">
    <property type="entry name" value="Two-component sensor histidine kinase"/>
    <property type="match status" value="1"/>
</dbReference>
<dbReference type="CDD" id="cd00075">
    <property type="entry name" value="HATPase"/>
    <property type="match status" value="1"/>
</dbReference>
<evidence type="ECO:0000256" key="6">
    <source>
        <dbReference type="ARBA" id="ARBA00022679"/>
    </source>
</evidence>
<reference evidence="20 21" key="1">
    <citation type="submission" date="2018-12" db="EMBL/GenBank/DDBJ databases">
        <authorList>
            <person name="Yu L."/>
        </authorList>
    </citation>
    <scope>NUCLEOTIDE SEQUENCE [LARGE SCALE GENOMIC DNA]</scope>
    <source>
        <strain evidence="20 21">S5H2222</strain>
    </source>
</reference>
<dbReference type="RefSeq" id="WP_126296271.1">
    <property type="nucleotide sequence ID" value="NZ_CP155468.1"/>
</dbReference>
<evidence type="ECO:0000256" key="7">
    <source>
        <dbReference type="ARBA" id="ARBA00022692"/>
    </source>
</evidence>
<dbReference type="Gene3D" id="6.10.340.10">
    <property type="match status" value="1"/>
</dbReference>
<dbReference type="InterPro" id="IPR003594">
    <property type="entry name" value="HATPase_dom"/>
</dbReference>
<dbReference type="SUPFAM" id="SSF55874">
    <property type="entry name" value="ATPase domain of HSP90 chaperone/DNA topoisomerase II/histidine kinase"/>
    <property type="match status" value="1"/>
</dbReference>
<keyword evidence="14 17" id="KW-0472">Membrane</keyword>
<dbReference type="SMART" id="SM00304">
    <property type="entry name" value="HAMP"/>
    <property type="match status" value="1"/>
</dbReference>
<dbReference type="Pfam" id="PF02518">
    <property type="entry name" value="HATPase_c"/>
    <property type="match status" value="1"/>
</dbReference>
<evidence type="ECO:0000256" key="10">
    <source>
        <dbReference type="ARBA" id="ARBA00022840"/>
    </source>
</evidence>
<dbReference type="OrthoDB" id="9813151at2"/>
<evidence type="ECO:0000256" key="2">
    <source>
        <dbReference type="ARBA" id="ARBA00004651"/>
    </source>
</evidence>
<keyword evidence="4" id="KW-1003">Cell membrane</keyword>
<gene>
    <name evidence="20" type="ORF">EKG35_19755</name>
</gene>
<keyword evidence="11 17" id="KW-1133">Transmembrane helix</keyword>
<keyword evidence="7 17" id="KW-0812">Transmembrane</keyword>
<keyword evidence="13" id="KW-0843">Virulence</keyword>
<dbReference type="InterPro" id="IPR003661">
    <property type="entry name" value="HisK_dim/P_dom"/>
</dbReference>
<dbReference type="Gene3D" id="3.30.565.10">
    <property type="entry name" value="Histidine kinase-like ATPase, C-terminal domain"/>
    <property type="match status" value="1"/>
</dbReference>
<evidence type="ECO:0000256" key="14">
    <source>
        <dbReference type="ARBA" id="ARBA00023136"/>
    </source>
</evidence>
<dbReference type="Pfam" id="PF00512">
    <property type="entry name" value="HisKA"/>
    <property type="match status" value="1"/>
</dbReference>
<evidence type="ECO:0000256" key="3">
    <source>
        <dbReference type="ARBA" id="ARBA00012438"/>
    </source>
</evidence>
<dbReference type="CDD" id="cd00082">
    <property type="entry name" value="HisKA"/>
    <property type="match status" value="1"/>
</dbReference>
<evidence type="ECO:0000256" key="17">
    <source>
        <dbReference type="SAM" id="Phobius"/>
    </source>
</evidence>
<dbReference type="PRINTS" id="PR00344">
    <property type="entry name" value="BCTRLSENSOR"/>
</dbReference>
<dbReference type="InterPro" id="IPR004358">
    <property type="entry name" value="Sig_transdc_His_kin-like_C"/>
</dbReference>
<dbReference type="SMART" id="SM00388">
    <property type="entry name" value="HisKA"/>
    <property type="match status" value="1"/>
</dbReference>
<name>A0A431UC95_9BACI</name>
<dbReference type="EMBL" id="RXNR01000109">
    <property type="protein sequence ID" value="RTQ86857.1"/>
    <property type="molecule type" value="Genomic_DNA"/>
</dbReference>
<comment type="catalytic activity">
    <reaction evidence="1">
        <text>ATP + protein L-histidine = ADP + protein N-phospho-L-histidine.</text>
        <dbReference type="EC" id="2.7.13.3"/>
    </reaction>
</comment>
<evidence type="ECO:0000256" key="13">
    <source>
        <dbReference type="ARBA" id="ARBA00023026"/>
    </source>
</evidence>
<proteinExistence type="predicted"/>
<evidence type="ECO:0000256" key="12">
    <source>
        <dbReference type="ARBA" id="ARBA00023012"/>
    </source>
</evidence>
<protein>
    <recommendedName>
        <fullName evidence="16">Heme sensor protein HssS</fullName>
        <ecNumber evidence="3">2.7.13.3</ecNumber>
    </recommendedName>
</protein>
<evidence type="ECO:0000313" key="21">
    <source>
        <dbReference type="Proteomes" id="UP000276349"/>
    </source>
</evidence>
<dbReference type="Gene3D" id="1.10.287.130">
    <property type="match status" value="1"/>
</dbReference>
<comment type="subcellular location">
    <subcellularLocation>
        <location evidence="2">Cell membrane</location>
        <topology evidence="2">Multi-pass membrane protein</topology>
    </subcellularLocation>
</comment>
<evidence type="ECO:0000256" key="15">
    <source>
        <dbReference type="ARBA" id="ARBA00037219"/>
    </source>
</evidence>
<comment type="function">
    <text evidence="15">Member of the two-component regulatory system HssS/HssR involved in intracellular heme homeostasis and tempering of staphylococcal virulence. HssS functions as a heme sensor histidine kinase which is autophosphorylated at a histidine residue and transfers its phosphate group to an aspartate residue of HssR. HssR/HssS activates the expression of hrtAB, an efflux pump, in response to extracellular heme, hemin, hemoglobin or blood.</text>
</comment>
<evidence type="ECO:0000313" key="20">
    <source>
        <dbReference type="EMBL" id="RTQ86857.1"/>
    </source>
</evidence>
<evidence type="ECO:0000256" key="11">
    <source>
        <dbReference type="ARBA" id="ARBA00022989"/>
    </source>
</evidence>
<comment type="caution">
    <text evidence="20">The sequence shown here is derived from an EMBL/GenBank/DDBJ whole genome shotgun (WGS) entry which is preliminary data.</text>
</comment>
<dbReference type="SUPFAM" id="SSF158472">
    <property type="entry name" value="HAMP domain-like"/>
    <property type="match status" value="1"/>
</dbReference>
<feature type="domain" description="Histidine kinase" evidence="18">
    <location>
        <begin position="134"/>
        <end position="345"/>
    </location>
</feature>
<dbReference type="InterPro" id="IPR036097">
    <property type="entry name" value="HisK_dim/P_sf"/>
</dbReference>
<feature type="transmembrane region" description="Helical" evidence="17">
    <location>
        <begin position="12"/>
        <end position="40"/>
    </location>
</feature>
<evidence type="ECO:0000259" key="19">
    <source>
        <dbReference type="PROSITE" id="PS50885"/>
    </source>
</evidence>
<organism evidence="20 21">
    <name type="scientific">Lysinibacillus telephonicus</name>
    <dbReference type="NCBI Taxonomy" id="1714840"/>
    <lineage>
        <taxon>Bacteria</taxon>
        <taxon>Bacillati</taxon>
        <taxon>Bacillota</taxon>
        <taxon>Bacilli</taxon>
        <taxon>Bacillales</taxon>
        <taxon>Bacillaceae</taxon>
        <taxon>Lysinibacillus</taxon>
    </lineage>
</organism>
<dbReference type="FunFam" id="3.30.565.10:FF:000006">
    <property type="entry name" value="Sensor histidine kinase WalK"/>
    <property type="match status" value="1"/>
</dbReference>
<dbReference type="SMART" id="SM00387">
    <property type="entry name" value="HATPase_c"/>
    <property type="match status" value="1"/>
</dbReference>
<evidence type="ECO:0000256" key="4">
    <source>
        <dbReference type="ARBA" id="ARBA00022475"/>
    </source>
</evidence>
<sequence>MREFFKKRLSLAITLVMFVFGVLVATSLVVGVITILLQYLGVISFKDFPAKISLFGFLGFCILLGTSLTAFLSKKALNPISTLINATHKVADGDFNVQVNIKGIGELEELSHSFNKMTQELAGIETLRRDFINNFSHEFKTPIVSIRGFAKLLKENNLSEEERQEYLDIIITESERLAVLSTNVLALSKYENLEIITDKAPFRLDEQIRKTIILMEPRWTSKEITVNVELNKIIYNGNEDLIQQVWLNLLDNAIKFSYKGGLINITLEAVNEGVRFAIQDDGPGMDDQTQVHIFNKFYQGDISHSKKGNGLGLALVKRIVELCGGEIQVQSAKDKGSIFTVTLPN</sequence>
<dbReference type="InterPro" id="IPR005467">
    <property type="entry name" value="His_kinase_dom"/>
</dbReference>
<dbReference type="PANTHER" id="PTHR45528:SF11">
    <property type="entry name" value="HISTIDINE KINASE"/>
    <property type="match status" value="1"/>
</dbReference>
<dbReference type="GO" id="GO:0005524">
    <property type="term" value="F:ATP binding"/>
    <property type="evidence" value="ECO:0007669"/>
    <property type="project" value="UniProtKB-KW"/>
</dbReference>